<evidence type="ECO:0000313" key="3">
    <source>
        <dbReference type="Proteomes" id="UP000647241"/>
    </source>
</evidence>
<comment type="caution">
    <text evidence="2">The sequence shown here is derived from an EMBL/GenBank/DDBJ whole genome shotgun (WGS) entry which is preliminary data.</text>
</comment>
<feature type="chain" id="PRO_5036987432" evidence="1">
    <location>
        <begin position="23"/>
        <end position="123"/>
    </location>
</feature>
<keyword evidence="1" id="KW-0732">Signal</keyword>
<reference evidence="2" key="2">
    <citation type="submission" date="2020-09" db="EMBL/GenBank/DDBJ databases">
        <authorList>
            <person name="Sun Q."/>
            <person name="Zhou Y."/>
        </authorList>
    </citation>
    <scope>NUCLEOTIDE SEQUENCE</scope>
    <source>
        <strain evidence="2">CGMCC 1.12997</strain>
    </source>
</reference>
<evidence type="ECO:0000256" key="1">
    <source>
        <dbReference type="SAM" id="SignalP"/>
    </source>
</evidence>
<organism evidence="2 3">
    <name type="scientific">Edaphobacter dinghuensis</name>
    <dbReference type="NCBI Taxonomy" id="1560005"/>
    <lineage>
        <taxon>Bacteria</taxon>
        <taxon>Pseudomonadati</taxon>
        <taxon>Acidobacteriota</taxon>
        <taxon>Terriglobia</taxon>
        <taxon>Terriglobales</taxon>
        <taxon>Acidobacteriaceae</taxon>
        <taxon>Edaphobacter</taxon>
    </lineage>
</organism>
<dbReference type="PROSITE" id="PS51257">
    <property type="entry name" value="PROKAR_LIPOPROTEIN"/>
    <property type="match status" value="1"/>
</dbReference>
<dbReference type="RefSeq" id="WP_188555083.1">
    <property type="nucleotide sequence ID" value="NZ_BMGT01000003.1"/>
</dbReference>
<sequence>MRPFRIPAFFACLLAITGCHSAHVQATVSNHTSQPLLLLEVDYPSASFGTQMLAPGADFHYRFKVLGTGNLHITYTDSSHHDHKAEGPYLNEKADGPVQITIAPDGVHWQTSPKTTMQAPPGS</sequence>
<dbReference type="Proteomes" id="UP000647241">
    <property type="component" value="Unassembled WGS sequence"/>
</dbReference>
<name>A0A917M827_9BACT</name>
<evidence type="ECO:0000313" key="2">
    <source>
        <dbReference type="EMBL" id="GGG85103.1"/>
    </source>
</evidence>
<feature type="signal peptide" evidence="1">
    <location>
        <begin position="1"/>
        <end position="22"/>
    </location>
</feature>
<dbReference type="EMBL" id="BMGT01000003">
    <property type="protein sequence ID" value="GGG85103.1"/>
    <property type="molecule type" value="Genomic_DNA"/>
</dbReference>
<gene>
    <name evidence="2" type="ORF">GCM10011585_31200</name>
</gene>
<protein>
    <submittedName>
        <fullName evidence="2">Uncharacterized protein</fullName>
    </submittedName>
</protein>
<reference evidence="2" key="1">
    <citation type="journal article" date="2014" name="Int. J. Syst. Evol. Microbiol.">
        <title>Complete genome sequence of Corynebacterium casei LMG S-19264T (=DSM 44701T), isolated from a smear-ripened cheese.</title>
        <authorList>
            <consortium name="US DOE Joint Genome Institute (JGI-PGF)"/>
            <person name="Walter F."/>
            <person name="Albersmeier A."/>
            <person name="Kalinowski J."/>
            <person name="Ruckert C."/>
        </authorList>
    </citation>
    <scope>NUCLEOTIDE SEQUENCE</scope>
    <source>
        <strain evidence="2">CGMCC 1.12997</strain>
    </source>
</reference>
<dbReference type="AlphaFoldDB" id="A0A917M827"/>
<accession>A0A917M827</accession>
<proteinExistence type="predicted"/>
<keyword evidence="3" id="KW-1185">Reference proteome</keyword>